<gene>
    <name evidence="3" type="ORF">STARVERO_01345</name>
</gene>
<feature type="compositionally biased region" description="Polar residues" evidence="1">
    <location>
        <begin position="226"/>
        <end position="240"/>
    </location>
</feature>
<feature type="signal peptide" evidence="2">
    <location>
        <begin position="1"/>
        <end position="15"/>
    </location>
</feature>
<evidence type="ECO:0000256" key="1">
    <source>
        <dbReference type="SAM" id="MobiDB-lite"/>
    </source>
</evidence>
<reference evidence="3 4" key="1">
    <citation type="submission" date="2019-12" db="EMBL/GenBank/DDBJ databases">
        <authorList>
            <person name="Reyes-Prieto M."/>
        </authorList>
    </citation>
    <scope>NUCLEOTIDE SEQUENCE [LARGE SCALE GENOMIC DNA]</scope>
    <source>
        <strain evidence="3">HF14-78462</strain>
    </source>
</reference>
<feature type="chain" id="PRO_5024932177" description="Thioesterase domain-containing protein" evidence="2">
    <location>
        <begin position="16"/>
        <end position="240"/>
    </location>
</feature>
<proteinExistence type="predicted"/>
<accession>A0A5S9NLU7</accession>
<evidence type="ECO:0000313" key="4">
    <source>
        <dbReference type="Proteomes" id="UP000433050"/>
    </source>
</evidence>
<evidence type="ECO:0008006" key="5">
    <source>
        <dbReference type="Google" id="ProtNLM"/>
    </source>
</evidence>
<dbReference type="Gene3D" id="3.40.50.1820">
    <property type="entry name" value="alpha/beta hydrolase"/>
    <property type="match status" value="1"/>
</dbReference>
<name>A0A5S9NLU7_9HYPH</name>
<sequence length="240" mass="24846">MLLAGLISAIAPASAQTPTSPTITAAQERPAAPQAPLILLLDGLGVYVESNYIGVSSLARPLQQQGFRTRTDSHLMARTQGLVPDIIIGHSMGGETAMRYAARLVRSGYPAPLIITIDAAPAPPPCPVARCINIAGPGFTRVRGATNISAWAAGARFVNHAQLPTHPAVKQLILQETGSWLSRRKVASAGASNARQSRAKPAQADGTRSSAQAPATSPKPKASAQTLPNSATSETPRNGG</sequence>
<dbReference type="AlphaFoldDB" id="A0A5S9NLU7"/>
<dbReference type="InterPro" id="IPR029058">
    <property type="entry name" value="AB_hydrolase_fold"/>
</dbReference>
<evidence type="ECO:0000256" key="2">
    <source>
        <dbReference type="SAM" id="SignalP"/>
    </source>
</evidence>
<dbReference type="SUPFAM" id="SSF53474">
    <property type="entry name" value="alpha/beta-Hydrolases"/>
    <property type="match status" value="1"/>
</dbReference>
<feature type="compositionally biased region" description="Low complexity" evidence="1">
    <location>
        <begin position="209"/>
        <end position="225"/>
    </location>
</feature>
<keyword evidence="2" id="KW-0732">Signal</keyword>
<dbReference type="EMBL" id="CACSAS010000001">
    <property type="protein sequence ID" value="CAA0091668.1"/>
    <property type="molecule type" value="Genomic_DNA"/>
</dbReference>
<dbReference type="Proteomes" id="UP000433050">
    <property type="component" value="Unassembled WGS sequence"/>
</dbReference>
<protein>
    <recommendedName>
        <fullName evidence="5">Thioesterase domain-containing protein</fullName>
    </recommendedName>
</protein>
<feature type="region of interest" description="Disordered" evidence="1">
    <location>
        <begin position="185"/>
        <end position="240"/>
    </location>
</feature>
<organism evidence="3 4">
    <name type="scientific">Starkeya nomas</name>
    <dbReference type="NCBI Taxonomy" id="2666134"/>
    <lineage>
        <taxon>Bacteria</taxon>
        <taxon>Pseudomonadati</taxon>
        <taxon>Pseudomonadota</taxon>
        <taxon>Alphaproteobacteria</taxon>
        <taxon>Hyphomicrobiales</taxon>
        <taxon>Xanthobacteraceae</taxon>
        <taxon>Starkeya</taxon>
    </lineage>
</organism>
<keyword evidence="4" id="KW-1185">Reference proteome</keyword>
<evidence type="ECO:0000313" key="3">
    <source>
        <dbReference type="EMBL" id="CAA0091668.1"/>
    </source>
</evidence>